<dbReference type="OrthoDB" id="9796690at2"/>
<dbReference type="PANTHER" id="PTHR33653">
    <property type="entry name" value="RIBONUCLEASE VAPC2"/>
    <property type="match status" value="1"/>
</dbReference>
<evidence type="ECO:0000256" key="1">
    <source>
        <dbReference type="ARBA" id="ARBA00001946"/>
    </source>
</evidence>
<dbReference type="InterPro" id="IPR050556">
    <property type="entry name" value="Type_II_TA_system_RNase"/>
</dbReference>
<gene>
    <name evidence="8" type="primary">vapC</name>
    <name evidence="10" type="ORF">KEHDKFFH_18240</name>
</gene>
<dbReference type="Proteomes" id="UP000239917">
    <property type="component" value="Unassembled WGS sequence"/>
</dbReference>
<proteinExistence type="inferred from homology"/>
<dbReference type="AlphaFoldDB" id="A0A2S5Z5X2"/>
<comment type="similarity">
    <text evidence="7 8">Belongs to the PINc/VapC protein family.</text>
</comment>
<dbReference type="Pfam" id="PF01850">
    <property type="entry name" value="PIN"/>
    <property type="match status" value="1"/>
</dbReference>
<accession>A0A2S5Z5X2</accession>
<evidence type="ECO:0000256" key="6">
    <source>
        <dbReference type="ARBA" id="ARBA00022842"/>
    </source>
</evidence>
<dbReference type="GO" id="GO:0090729">
    <property type="term" value="F:toxin activity"/>
    <property type="evidence" value="ECO:0007669"/>
    <property type="project" value="UniProtKB-KW"/>
</dbReference>
<comment type="function">
    <text evidence="8">Toxic component of a toxin-antitoxin (TA) system. An RNase.</text>
</comment>
<dbReference type="InterPro" id="IPR002716">
    <property type="entry name" value="PIN_dom"/>
</dbReference>
<dbReference type="PANTHER" id="PTHR33653:SF1">
    <property type="entry name" value="RIBONUCLEASE VAPC2"/>
    <property type="match status" value="1"/>
</dbReference>
<comment type="cofactor">
    <cofactor evidence="1 8">
        <name>Mg(2+)</name>
        <dbReference type="ChEBI" id="CHEBI:18420"/>
    </cofactor>
</comment>
<evidence type="ECO:0000313" key="11">
    <source>
        <dbReference type="Proteomes" id="UP000239917"/>
    </source>
</evidence>
<evidence type="ECO:0000256" key="8">
    <source>
        <dbReference type="HAMAP-Rule" id="MF_00265"/>
    </source>
</evidence>
<keyword evidence="2 8" id="KW-1277">Toxin-antitoxin system</keyword>
<dbReference type="EC" id="3.1.-.-" evidence="8"/>
<protein>
    <recommendedName>
        <fullName evidence="8">Ribonuclease VapC</fullName>
        <shortName evidence="8">RNase VapC</shortName>
        <ecNumber evidence="8">3.1.-.-</ecNumber>
    </recommendedName>
    <alternativeName>
        <fullName evidence="8">Toxin VapC</fullName>
    </alternativeName>
</protein>
<evidence type="ECO:0000313" key="10">
    <source>
        <dbReference type="EMBL" id="PPI82664.1"/>
    </source>
</evidence>
<evidence type="ECO:0000256" key="3">
    <source>
        <dbReference type="ARBA" id="ARBA00022722"/>
    </source>
</evidence>
<keyword evidence="4 8" id="KW-0479">Metal-binding</keyword>
<dbReference type="SUPFAM" id="SSF88723">
    <property type="entry name" value="PIN domain-like"/>
    <property type="match status" value="1"/>
</dbReference>
<dbReference type="InterPro" id="IPR029060">
    <property type="entry name" value="PIN-like_dom_sf"/>
</dbReference>
<dbReference type="GO" id="GO:0000287">
    <property type="term" value="F:magnesium ion binding"/>
    <property type="evidence" value="ECO:0007669"/>
    <property type="project" value="UniProtKB-UniRule"/>
</dbReference>
<comment type="caution">
    <text evidence="10">The sequence shown here is derived from an EMBL/GenBank/DDBJ whole genome shotgun (WGS) entry which is preliminary data.</text>
</comment>
<feature type="binding site" evidence="8">
    <location>
        <position position="6"/>
    </location>
    <ligand>
        <name>Mg(2+)</name>
        <dbReference type="ChEBI" id="CHEBI:18420"/>
    </ligand>
</feature>
<keyword evidence="5 8" id="KW-0378">Hydrolase</keyword>
<dbReference type="EMBL" id="PSSX01000024">
    <property type="protein sequence ID" value="PPI82664.1"/>
    <property type="molecule type" value="Genomic_DNA"/>
</dbReference>
<dbReference type="CDD" id="cd18736">
    <property type="entry name" value="PIN_CcVapC1-like"/>
    <property type="match status" value="1"/>
</dbReference>
<dbReference type="Gene3D" id="3.40.50.1010">
    <property type="entry name" value="5'-nuclease"/>
    <property type="match status" value="1"/>
</dbReference>
<dbReference type="SMART" id="SM00670">
    <property type="entry name" value="PINc"/>
    <property type="match status" value="1"/>
</dbReference>
<dbReference type="InterPro" id="IPR022907">
    <property type="entry name" value="VapC_family"/>
</dbReference>
<organism evidence="10 11">
    <name type="scientific">Marinobacter maroccanus</name>
    <dbReference type="NCBI Taxonomy" id="2055143"/>
    <lineage>
        <taxon>Bacteria</taxon>
        <taxon>Pseudomonadati</taxon>
        <taxon>Pseudomonadota</taxon>
        <taxon>Gammaproteobacteria</taxon>
        <taxon>Pseudomonadales</taxon>
        <taxon>Marinobacteraceae</taxon>
        <taxon>Marinobacter</taxon>
    </lineage>
</organism>
<reference evidence="10 11" key="1">
    <citation type="submission" date="2018-01" db="EMBL/GenBank/DDBJ databases">
        <title>Complete genome sequences of the type strains of Marinobacter flavimaris and Marinobacter maroccanus.</title>
        <authorList>
            <person name="Palau M."/>
            <person name="Boujida N."/>
            <person name="Manresa A."/>
            <person name="Minana-Galbis D."/>
        </authorList>
    </citation>
    <scope>NUCLEOTIDE SEQUENCE [LARGE SCALE GENOMIC DNA]</scope>
    <source>
        <strain evidence="10 11">N4</strain>
    </source>
</reference>
<keyword evidence="3 8" id="KW-0540">Nuclease</keyword>
<feature type="binding site" evidence="8">
    <location>
        <position position="99"/>
    </location>
    <ligand>
        <name>Mg(2+)</name>
        <dbReference type="ChEBI" id="CHEBI:18420"/>
    </ligand>
</feature>
<evidence type="ECO:0000256" key="7">
    <source>
        <dbReference type="ARBA" id="ARBA00038093"/>
    </source>
</evidence>
<name>A0A2S5Z5X2_9GAMM</name>
<keyword evidence="11" id="KW-1185">Reference proteome</keyword>
<dbReference type="GO" id="GO:0016787">
    <property type="term" value="F:hydrolase activity"/>
    <property type="evidence" value="ECO:0007669"/>
    <property type="project" value="UniProtKB-KW"/>
</dbReference>
<evidence type="ECO:0000256" key="4">
    <source>
        <dbReference type="ARBA" id="ARBA00022723"/>
    </source>
</evidence>
<evidence type="ECO:0000259" key="9">
    <source>
        <dbReference type="SMART" id="SM00670"/>
    </source>
</evidence>
<evidence type="ECO:0000256" key="5">
    <source>
        <dbReference type="ARBA" id="ARBA00022801"/>
    </source>
</evidence>
<sequence length="134" mass="15143">MKYLLDTNICIYLMKHEVPGAKERFEQCFYGDVAISAITLAELQYGIECKPENREQNKKALERLRADLVVAPFDDDAAIAYGRLRAGIPQDQRRKDALDKLIASHAVALGAVLVTNNEDDFTRYPGVAIENWTR</sequence>
<dbReference type="RefSeq" id="WP_104323224.1">
    <property type="nucleotide sequence ID" value="NZ_PSSX01000024.1"/>
</dbReference>
<dbReference type="GO" id="GO:0004540">
    <property type="term" value="F:RNA nuclease activity"/>
    <property type="evidence" value="ECO:0007669"/>
    <property type="project" value="InterPro"/>
</dbReference>
<feature type="domain" description="PIN" evidence="9">
    <location>
        <begin position="1"/>
        <end position="122"/>
    </location>
</feature>
<dbReference type="HAMAP" id="MF_00265">
    <property type="entry name" value="VapC_Nob1"/>
    <property type="match status" value="1"/>
</dbReference>
<evidence type="ECO:0000256" key="2">
    <source>
        <dbReference type="ARBA" id="ARBA00022649"/>
    </source>
</evidence>
<keyword evidence="6 8" id="KW-0460">Magnesium</keyword>
<keyword evidence="8" id="KW-0800">Toxin</keyword>